<dbReference type="Proteomes" id="UP000239089">
    <property type="component" value="Unassembled WGS sequence"/>
</dbReference>
<evidence type="ECO:0000313" key="18">
    <source>
        <dbReference type="Proteomes" id="UP000239089"/>
    </source>
</evidence>
<name>A0A2S6NBT8_9HYPH</name>
<feature type="domain" description="Response regulatory" evidence="16">
    <location>
        <begin position="313"/>
        <end position="428"/>
    </location>
</feature>
<dbReference type="FunFam" id="1.10.287.130:FF:000004">
    <property type="entry name" value="Ethylene receptor 1"/>
    <property type="match status" value="1"/>
</dbReference>
<dbReference type="InterPro" id="IPR003661">
    <property type="entry name" value="HisK_dim/P_dom"/>
</dbReference>
<dbReference type="InterPro" id="IPR036097">
    <property type="entry name" value="HisK_dim/P_sf"/>
</dbReference>
<evidence type="ECO:0000256" key="14">
    <source>
        <dbReference type="SAM" id="Coils"/>
    </source>
</evidence>
<keyword evidence="5" id="KW-0808">Transferase</keyword>
<evidence type="ECO:0000256" key="3">
    <source>
        <dbReference type="ARBA" id="ARBA00012438"/>
    </source>
</evidence>
<dbReference type="EMBL" id="NHSJ01000043">
    <property type="protein sequence ID" value="PPQ32085.1"/>
    <property type="molecule type" value="Genomic_DNA"/>
</dbReference>
<dbReference type="InterPro" id="IPR003594">
    <property type="entry name" value="HATPase_dom"/>
</dbReference>
<organism evidence="17 18">
    <name type="scientific">Rhodoblastus sphagnicola</name>
    <dbReference type="NCBI Taxonomy" id="333368"/>
    <lineage>
        <taxon>Bacteria</taxon>
        <taxon>Pseudomonadati</taxon>
        <taxon>Pseudomonadota</taxon>
        <taxon>Alphaproteobacteria</taxon>
        <taxon>Hyphomicrobiales</taxon>
        <taxon>Rhodoblastaceae</taxon>
        <taxon>Rhodoblastus</taxon>
    </lineage>
</organism>
<keyword evidence="6" id="KW-0812">Transmembrane</keyword>
<dbReference type="PROSITE" id="PS50109">
    <property type="entry name" value="HIS_KIN"/>
    <property type="match status" value="1"/>
</dbReference>
<comment type="subcellular location">
    <subcellularLocation>
        <location evidence="2">Membrane</location>
    </subcellularLocation>
</comment>
<dbReference type="Gene3D" id="1.10.287.130">
    <property type="match status" value="1"/>
</dbReference>
<dbReference type="Gene3D" id="3.40.50.2300">
    <property type="match status" value="2"/>
</dbReference>
<keyword evidence="18" id="KW-1185">Reference proteome</keyword>
<dbReference type="GO" id="GO:0016020">
    <property type="term" value="C:membrane"/>
    <property type="evidence" value="ECO:0007669"/>
    <property type="project" value="UniProtKB-SubCell"/>
</dbReference>
<dbReference type="CDD" id="cd00082">
    <property type="entry name" value="HisKA"/>
    <property type="match status" value="1"/>
</dbReference>
<dbReference type="AlphaFoldDB" id="A0A2S6NBT8"/>
<keyword evidence="10" id="KW-1133">Transmembrane helix</keyword>
<dbReference type="InterPro" id="IPR005467">
    <property type="entry name" value="His_kinase_dom"/>
</dbReference>
<dbReference type="CDD" id="cd16922">
    <property type="entry name" value="HATPase_EvgS-ArcB-TorS-like"/>
    <property type="match status" value="1"/>
</dbReference>
<keyword evidence="8" id="KW-0418">Kinase</keyword>
<dbReference type="SMART" id="SM00388">
    <property type="entry name" value="HisKA"/>
    <property type="match status" value="1"/>
</dbReference>
<keyword evidence="14" id="KW-0175">Coiled coil</keyword>
<dbReference type="EC" id="2.7.13.3" evidence="3"/>
<dbReference type="Pfam" id="PF00072">
    <property type="entry name" value="Response_reg"/>
    <property type="match status" value="1"/>
</dbReference>
<dbReference type="SMART" id="SM00387">
    <property type="entry name" value="HATPase_c"/>
    <property type="match status" value="1"/>
</dbReference>
<keyword evidence="12" id="KW-0472">Membrane</keyword>
<reference evidence="17 18" key="1">
    <citation type="journal article" date="2018" name="Arch. Microbiol.">
        <title>New insights into the metabolic potential of the phototrophic purple bacterium Rhodopila globiformis DSM 161(T) from its draft genome sequence and evidence for a vanadium-dependent nitrogenase.</title>
        <authorList>
            <person name="Imhoff J.F."/>
            <person name="Rahn T."/>
            <person name="Kunzel S."/>
            <person name="Neulinger S.C."/>
        </authorList>
    </citation>
    <scope>NUCLEOTIDE SEQUENCE [LARGE SCALE GENOMIC DNA]</scope>
    <source>
        <strain evidence="17 18">DSM 16996</strain>
    </source>
</reference>
<dbReference type="PANTHER" id="PTHR45339:SF1">
    <property type="entry name" value="HYBRID SIGNAL TRANSDUCTION HISTIDINE KINASE J"/>
    <property type="match status" value="1"/>
</dbReference>
<evidence type="ECO:0000313" key="17">
    <source>
        <dbReference type="EMBL" id="PPQ32085.1"/>
    </source>
</evidence>
<dbReference type="InterPro" id="IPR011006">
    <property type="entry name" value="CheY-like_superfamily"/>
</dbReference>
<feature type="domain" description="Response regulatory" evidence="16">
    <location>
        <begin position="451"/>
        <end position="576"/>
    </location>
</feature>
<sequence length="579" mass="63234">MLFATPMDVLTALFFFIAISCVVLPAFLAREVRRLKTRVHSAEQRLESSQDEVWELKSAAAARDKAEAASEAKSRFLATVSHEFRTPLNGILGLAELLAATPLNAEQRSYLAAIRASGDALSSLINEILDFSRLEAGKLELKQSEFDLPALIEGAVELLSPRAQGKGIEICSLIDKDLPRLVIGDSGRLRQVLINLVGNAVKFTEVGGVAVEAAPGCEDRLRFSVFDTGPGIPESRRRAIFHDFEQADGSSTRRHEGTGLGLAISRRIVQHMGGKLWLEDSGPRGSRFCFEIPLQGTTTPWVREIEPRLVDRQILIVGDAPFGCDYLARRLSDAGAHTSVVREQGQAAARLSSGDYTPDFVIVDCSLGESAIGELSNLSRKFPRCKSVLLFSPFERRAFGEAMLNNFDGWLVKPVRLESVGAKLFYCTSRKNEEKEHGDVEREEPSLSGRRFLLAEDNDVNALLVERQLGKLGAIVTRAHDGIEAVRLVEESFAGTAPPFAAILMDIRMPNLDGLSAARGIRALEQSRMRKPVSIVALTANAFDDDREAALLAGMQGFLTKPVDLAALVQTLNEIDGQG</sequence>
<evidence type="ECO:0000256" key="9">
    <source>
        <dbReference type="ARBA" id="ARBA00022840"/>
    </source>
</evidence>
<keyword evidence="9" id="KW-0067">ATP-binding</keyword>
<evidence type="ECO:0000256" key="2">
    <source>
        <dbReference type="ARBA" id="ARBA00004370"/>
    </source>
</evidence>
<evidence type="ECO:0000256" key="13">
    <source>
        <dbReference type="PROSITE-ProRule" id="PRU00169"/>
    </source>
</evidence>
<dbReference type="PANTHER" id="PTHR45339">
    <property type="entry name" value="HYBRID SIGNAL TRANSDUCTION HISTIDINE KINASE J"/>
    <property type="match status" value="1"/>
</dbReference>
<evidence type="ECO:0000256" key="11">
    <source>
        <dbReference type="ARBA" id="ARBA00023012"/>
    </source>
</evidence>
<comment type="caution">
    <text evidence="17">The sequence shown here is derived from an EMBL/GenBank/DDBJ whole genome shotgun (WGS) entry which is preliminary data.</text>
</comment>
<evidence type="ECO:0000256" key="10">
    <source>
        <dbReference type="ARBA" id="ARBA00022989"/>
    </source>
</evidence>
<evidence type="ECO:0000256" key="1">
    <source>
        <dbReference type="ARBA" id="ARBA00000085"/>
    </source>
</evidence>
<feature type="coiled-coil region" evidence="14">
    <location>
        <begin position="32"/>
        <end position="59"/>
    </location>
</feature>
<feature type="domain" description="Histidine kinase" evidence="15">
    <location>
        <begin position="79"/>
        <end position="296"/>
    </location>
</feature>
<evidence type="ECO:0000256" key="8">
    <source>
        <dbReference type="ARBA" id="ARBA00022777"/>
    </source>
</evidence>
<dbReference type="PRINTS" id="PR00344">
    <property type="entry name" value="BCTRLSENSOR"/>
</dbReference>
<feature type="modified residue" description="4-aspartylphosphate" evidence="13">
    <location>
        <position position="364"/>
    </location>
</feature>
<dbReference type="Gene3D" id="3.30.565.10">
    <property type="entry name" value="Histidine kinase-like ATPase, C-terminal domain"/>
    <property type="match status" value="1"/>
</dbReference>
<dbReference type="SMART" id="SM00448">
    <property type="entry name" value="REC"/>
    <property type="match status" value="2"/>
</dbReference>
<evidence type="ECO:0000256" key="6">
    <source>
        <dbReference type="ARBA" id="ARBA00022692"/>
    </source>
</evidence>
<feature type="modified residue" description="4-aspartylphosphate" evidence="13">
    <location>
        <position position="506"/>
    </location>
</feature>
<accession>A0A2S6NBT8</accession>
<dbReference type="SUPFAM" id="SSF47384">
    <property type="entry name" value="Homodimeric domain of signal transducing histidine kinase"/>
    <property type="match status" value="1"/>
</dbReference>
<evidence type="ECO:0000259" key="15">
    <source>
        <dbReference type="PROSITE" id="PS50109"/>
    </source>
</evidence>
<dbReference type="CDD" id="cd17546">
    <property type="entry name" value="REC_hyHK_CKI1_RcsC-like"/>
    <property type="match status" value="1"/>
</dbReference>
<evidence type="ECO:0000256" key="12">
    <source>
        <dbReference type="ARBA" id="ARBA00023136"/>
    </source>
</evidence>
<evidence type="ECO:0000256" key="4">
    <source>
        <dbReference type="ARBA" id="ARBA00022553"/>
    </source>
</evidence>
<evidence type="ECO:0000259" key="16">
    <source>
        <dbReference type="PROSITE" id="PS50110"/>
    </source>
</evidence>
<evidence type="ECO:0000256" key="5">
    <source>
        <dbReference type="ARBA" id="ARBA00022679"/>
    </source>
</evidence>
<dbReference type="SUPFAM" id="SSF55874">
    <property type="entry name" value="ATPase domain of HSP90 chaperone/DNA topoisomerase II/histidine kinase"/>
    <property type="match status" value="1"/>
</dbReference>
<keyword evidence="4 13" id="KW-0597">Phosphoprotein</keyword>
<dbReference type="InterPro" id="IPR004358">
    <property type="entry name" value="Sig_transdc_His_kin-like_C"/>
</dbReference>
<keyword evidence="11" id="KW-0902">Two-component regulatory system</keyword>
<dbReference type="InterPro" id="IPR001789">
    <property type="entry name" value="Sig_transdc_resp-reg_receiver"/>
</dbReference>
<evidence type="ECO:0000256" key="7">
    <source>
        <dbReference type="ARBA" id="ARBA00022741"/>
    </source>
</evidence>
<dbReference type="GO" id="GO:0005524">
    <property type="term" value="F:ATP binding"/>
    <property type="evidence" value="ECO:0007669"/>
    <property type="project" value="UniProtKB-KW"/>
</dbReference>
<protein>
    <recommendedName>
        <fullName evidence="3">histidine kinase</fullName>
        <ecNumber evidence="3">2.7.13.3</ecNumber>
    </recommendedName>
</protein>
<dbReference type="PROSITE" id="PS50110">
    <property type="entry name" value="RESPONSE_REGULATORY"/>
    <property type="match status" value="2"/>
</dbReference>
<comment type="catalytic activity">
    <reaction evidence="1">
        <text>ATP + protein L-histidine = ADP + protein N-phospho-L-histidine.</text>
        <dbReference type="EC" id="2.7.13.3"/>
    </reaction>
</comment>
<proteinExistence type="predicted"/>
<dbReference type="GO" id="GO:0000155">
    <property type="term" value="F:phosphorelay sensor kinase activity"/>
    <property type="evidence" value="ECO:0007669"/>
    <property type="project" value="InterPro"/>
</dbReference>
<dbReference type="FunFam" id="3.30.565.10:FF:000010">
    <property type="entry name" value="Sensor histidine kinase RcsC"/>
    <property type="match status" value="1"/>
</dbReference>
<dbReference type="InterPro" id="IPR036890">
    <property type="entry name" value="HATPase_C_sf"/>
</dbReference>
<gene>
    <name evidence="17" type="ORF">CCR94_06550</name>
</gene>
<keyword evidence="7" id="KW-0547">Nucleotide-binding</keyword>
<dbReference type="Pfam" id="PF02518">
    <property type="entry name" value="HATPase_c"/>
    <property type="match status" value="1"/>
</dbReference>
<dbReference type="SUPFAM" id="SSF52172">
    <property type="entry name" value="CheY-like"/>
    <property type="match status" value="2"/>
</dbReference>
<dbReference type="Pfam" id="PF00512">
    <property type="entry name" value="HisKA"/>
    <property type="match status" value="1"/>
</dbReference>